<accession>A0A2A3YY86</accession>
<dbReference type="InterPro" id="IPR032816">
    <property type="entry name" value="VTT_dom"/>
</dbReference>
<dbReference type="EMBL" id="NRGQ01000003">
    <property type="protein sequence ID" value="PCC44300.1"/>
    <property type="molecule type" value="Genomic_DNA"/>
</dbReference>
<organism evidence="9 10">
    <name type="scientific">Brevibacterium aurantiacum</name>
    <dbReference type="NCBI Taxonomy" id="273384"/>
    <lineage>
        <taxon>Bacteria</taxon>
        <taxon>Bacillati</taxon>
        <taxon>Actinomycetota</taxon>
        <taxon>Actinomycetes</taxon>
        <taxon>Micrococcales</taxon>
        <taxon>Brevibacteriaceae</taxon>
        <taxon>Brevibacterium</taxon>
    </lineage>
</organism>
<feature type="transmembrane region" description="Helical" evidence="7">
    <location>
        <begin position="86"/>
        <end position="113"/>
    </location>
</feature>
<feature type="transmembrane region" description="Helical" evidence="7">
    <location>
        <begin position="184"/>
        <end position="209"/>
    </location>
</feature>
<dbReference type="AlphaFoldDB" id="A0A2A3YY86"/>
<comment type="similarity">
    <text evidence="2 7">Belongs to the DedA family.</text>
</comment>
<comment type="caution">
    <text evidence="9">The sequence shown here is derived from an EMBL/GenBank/DDBJ whole genome shotgun (WGS) entry which is preliminary data.</text>
</comment>
<evidence type="ECO:0000256" key="2">
    <source>
        <dbReference type="ARBA" id="ARBA00010792"/>
    </source>
</evidence>
<sequence length="267" mass="28076">MPYTVAQRIDRSPFFRFSASSLRGAVPQVCTAPRSGCGRASIASVDMDLAPDILRTTVESPWVYLLVFVIAGMDSLFPIVPSETVLITAAAYAAAGIPSPLGLLLAAVVGALIGDFAAHLVGRGGGSLVQRWTRSSRAKRLLAHTEEIFARRGGVVLIAGRFIPGGRSATTLSSGILKYPRTRFLIFDALGCLAWAIYSIGVGLLGGVLFEDQPLLGVGLGIGIALAITGVAELTRRLLARRKARADQDPAAHRDPADWTAAAVDVA</sequence>
<feature type="transmembrane region" description="Helical" evidence="7">
    <location>
        <begin position="62"/>
        <end position="80"/>
    </location>
</feature>
<evidence type="ECO:0000256" key="3">
    <source>
        <dbReference type="ARBA" id="ARBA00022475"/>
    </source>
</evidence>
<keyword evidence="4 7" id="KW-0812">Transmembrane</keyword>
<keyword evidence="3 7" id="KW-1003">Cell membrane</keyword>
<protein>
    <recommendedName>
        <fullName evidence="8">VTT domain-containing protein</fullName>
    </recommendedName>
</protein>
<proteinExistence type="inferred from homology"/>
<keyword evidence="6 7" id="KW-0472">Membrane</keyword>
<feature type="domain" description="VTT" evidence="8">
    <location>
        <begin position="80"/>
        <end position="203"/>
    </location>
</feature>
<dbReference type="InterPro" id="IPR032818">
    <property type="entry name" value="DedA-like"/>
</dbReference>
<feature type="transmembrane region" description="Helical" evidence="7">
    <location>
        <begin position="215"/>
        <end position="235"/>
    </location>
</feature>
<dbReference type="Pfam" id="PF09335">
    <property type="entry name" value="VTT_dom"/>
    <property type="match status" value="1"/>
</dbReference>
<reference evidence="9 10" key="1">
    <citation type="journal article" date="2017" name="Elife">
        <title>Extensive horizontal gene transfer in cheese-associated bacteria.</title>
        <authorList>
            <person name="Bonham K.S."/>
            <person name="Wolfe B.E."/>
            <person name="Dutton R.J."/>
        </authorList>
    </citation>
    <scope>NUCLEOTIDE SEQUENCE [LARGE SCALE GENOMIC DNA]</scope>
    <source>
        <strain evidence="9 10">962_8</strain>
    </source>
</reference>
<evidence type="ECO:0000313" key="10">
    <source>
        <dbReference type="Proteomes" id="UP000218620"/>
    </source>
</evidence>
<dbReference type="PANTHER" id="PTHR30353">
    <property type="entry name" value="INNER MEMBRANE PROTEIN DEDA-RELATED"/>
    <property type="match status" value="1"/>
</dbReference>
<name>A0A2A3YY86_BREAU</name>
<evidence type="ECO:0000256" key="7">
    <source>
        <dbReference type="RuleBase" id="RU367016"/>
    </source>
</evidence>
<evidence type="ECO:0000256" key="1">
    <source>
        <dbReference type="ARBA" id="ARBA00004651"/>
    </source>
</evidence>
<dbReference type="GO" id="GO:0005886">
    <property type="term" value="C:plasma membrane"/>
    <property type="evidence" value="ECO:0007669"/>
    <property type="project" value="UniProtKB-SubCell"/>
</dbReference>
<evidence type="ECO:0000313" key="9">
    <source>
        <dbReference type="EMBL" id="PCC44300.1"/>
    </source>
</evidence>
<comment type="subcellular location">
    <subcellularLocation>
        <location evidence="1 7">Cell membrane</location>
        <topology evidence="1 7">Multi-pass membrane protein</topology>
    </subcellularLocation>
</comment>
<evidence type="ECO:0000256" key="6">
    <source>
        <dbReference type="ARBA" id="ARBA00023136"/>
    </source>
</evidence>
<evidence type="ECO:0000256" key="5">
    <source>
        <dbReference type="ARBA" id="ARBA00022989"/>
    </source>
</evidence>
<evidence type="ECO:0000259" key="8">
    <source>
        <dbReference type="Pfam" id="PF09335"/>
    </source>
</evidence>
<dbReference type="Proteomes" id="UP000218620">
    <property type="component" value="Unassembled WGS sequence"/>
</dbReference>
<keyword evidence="5 7" id="KW-1133">Transmembrane helix</keyword>
<evidence type="ECO:0000256" key="4">
    <source>
        <dbReference type="ARBA" id="ARBA00022692"/>
    </source>
</evidence>
<dbReference type="PANTHER" id="PTHR30353:SF0">
    <property type="entry name" value="TRANSMEMBRANE PROTEIN"/>
    <property type="match status" value="1"/>
</dbReference>
<gene>
    <name evidence="9" type="ORF">CIK65_01505</name>
</gene>